<sequence>MYELALDLNMGYIDEKGEIVREYSAEAEGEVYRSVEAFEKKEGICYINVFDVEFTYKDFLEEDCGNEEIARWCFEMMICTWNFPDSYFEDGVQEGYFTQCDKCCYIYDHNEIKECPKCKTPYKG</sequence>
<dbReference type="AlphaFoldDB" id="A0A162QT37"/>
<gene>
    <name evidence="1" type="ORF">CLMAG_58290</name>
</gene>
<dbReference type="EMBL" id="LWAE01000013">
    <property type="protein sequence ID" value="KZL88925.1"/>
    <property type="molecule type" value="Genomic_DNA"/>
</dbReference>
<evidence type="ECO:0000313" key="1">
    <source>
        <dbReference type="EMBL" id="KZL88925.1"/>
    </source>
</evidence>
<dbReference type="Proteomes" id="UP000076603">
    <property type="component" value="Unassembled WGS sequence"/>
</dbReference>
<accession>A0A162QT37</accession>
<dbReference type="RefSeq" id="WP_066630461.1">
    <property type="nucleotide sequence ID" value="NZ_FQXL01000030.1"/>
</dbReference>
<evidence type="ECO:0000313" key="2">
    <source>
        <dbReference type="Proteomes" id="UP000076603"/>
    </source>
</evidence>
<protein>
    <submittedName>
        <fullName evidence="1">Uncharacterized protein</fullName>
    </submittedName>
</protein>
<dbReference type="STRING" id="1121326.CLMAG_58290"/>
<comment type="caution">
    <text evidence="1">The sequence shown here is derived from an EMBL/GenBank/DDBJ whole genome shotgun (WGS) entry which is preliminary data.</text>
</comment>
<reference evidence="1 2" key="1">
    <citation type="submission" date="2016-04" db="EMBL/GenBank/DDBJ databases">
        <title>Genome sequence of Clostridium magnum DSM 2767.</title>
        <authorList>
            <person name="Poehlein A."/>
            <person name="Uhlig R."/>
            <person name="Fischer R."/>
            <person name="Bahl H."/>
            <person name="Daniel R."/>
        </authorList>
    </citation>
    <scope>NUCLEOTIDE SEQUENCE [LARGE SCALE GENOMIC DNA]</scope>
    <source>
        <strain evidence="1 2">DSM 2767</strain>
    </source>
</reference>
<proteinExistence type="predicted"/>
<dbReference type="OrthoDB" id="9786100at2"/>
<keyword evidence="2" id="KW-1185">Reference proteome</keyword>
<name>A0A162QT37_9CLOT</name>
<dbReference type="PATRIC" id="fig|1121326.3.peg.5890"/>
<organism evidence="1 2">
    <name type="scientific">Clostridium magnum DSM 2767</name>
    <dbReference type="NCBI Taxonomy" id="1121326"/>
    <lineage>
        <taxon>Bacteria</taxon>
        <taxon>Bacillati</taxon>
        <taxon>Bacillota</taxon>
        <taxon>Clostridia</taxon>
        <taxon>Eubacteriales</taxon>
        <taxon>Clostridiaceae</taxon>
        <taxon>Clostridium</taxon>
    </lineage>
</organism>